<keyword evidence="4" id="KW-0997">Cell inner membrane</keyword>
<keyword evidence="13" id="KW-1185">Reference proteome</keyword>
<evidence type="ECO:0000256" key="11">
    <source>
        <dbReference type="SAM" id="Phobius"/>
    </source>
</evidence>
<dbReference type="Proteomes" id="UP001060336">
    <property type="component" value="Chromosome"/>
</dbReference>
<sequence>MAAFMVGNGRGNGGGRKRYRPLSEINVTPLVDVMLVLLIVFMVTAPLLTVGVPVDLPKTEAAQLTDEVEPLVVSVNAEGVIFLQETEVPRENLIPRLNAVTGQRPDVRIFVRGDKSIQYGTVMEVMGLISAAGFTKVALLAEIPDVKGAN</sequence>
<dbReference type="GO" id="GO:0015031">
    <property type="term" value="P:protein transport"/>
    <property type="evidence" value="ECO:0007669"/>
    <property type="project" value="UniProtKB-KW"/>
</dbReference>
<dbReference type="PANTHER" id="PTHR30558:SF7">
    <property type="entry name" value="TOL-PAL SYSTEM PROTEIN TOLR"/>
    <property type="match status" value="1"/>
</dbReference>
<evidence type="ECO:0000256" key="10">
    <source>
        <dbReference type="RuleBase" id="RU003879"/>
    </source>
</evidence>
<evidence type="ECO:0000256" key="9">
    <source>
        <dbReference type="ARBA" id="ARBA00023306"/>
    </source>
</evidence>
<name>A0A9J7ANN5_9PROT</name>
<evidence type="ECO:0000256" key="8">
    <source>
        <dbReference type="ARBA" id="ARBA00023136"/>
    </source>
</evidence>
<keyword evidence="6 10" id="KW-0812">Transmembrane</keyword>
<comment type="subcellular location">
    <subcellularLocation>
        <location evidence="1">Cell membrane</location>
        <topology evidence="1">Single-pass membrane protein</topology>
    </subcellularLocation>
    <subcellularLocation>
        <location evidence="10">Cell membrane</location>
        <topology evidence="10">Single-pass type II membrane protein</topology>
    </subcellularLocation>
</comment>
<evidence type="ECO:0000313" key="13">
    <source>
        <dbReference type="Proteomes" id="UP001060336"/>
    </source>
</evidence>
<dbReference type="GO" id="GO:0005886">
    <property type="term" value="C:plasma membrane"/>
    <property type="evidence" value="ECO:0007669"/>
    <property type="project" value="UniProtKB-SubCell"/>
</dbReference>
<dbReference type="InterPro" id="IPR014168">
    <property type="entry name" value="Tol-Pal_TolR"/>
</dbReference>
<keyword evidence="9" id="KW-0131">Cell cycle</keyword>
<accession>A0A9J7ANN5</accession>
<dbReference type="Pfam" id="PF02472">
    <property type="entry name" value="ExbD"/>
    <property type="match status" value="1"/>
</dbReference>
<dbReference type="KEGG" id="naci:NUH88_15330"/>
<evidence type="ECO:0000256" key="6">
    <source>
        <dbReference type="ARBA" id="ARBA00022692"/>
    </source>
</evidence>
<dbReference type="Gene3D" id="3.30.420.270">
    <property type="match status" value="1"/>
</dbReference>
<keyword evidence="8 11" id="KW-0472">Membrane</keyword>
<dbReference type="EMBL" id="CP102480">
    <property type="protein sequence ID" value="UUX48774.1"/>
    <property type="molecule type" value="Genomic_DNA"/>
</dbReference>
<reference evidence="12" key="1">
    <citation type="submission" date="2022-08" db="EMBL/GenBank/DDBJ databases">
        <title>Nisaea acidiphila sp. nov., isolated from a marine algal debris and emended description of the genus Nisaea Urios et al. 2008.</title>
        <authorList>
            <person name="Kwon K."/>
        </authorList>
    </citation>
    <scope>NUCLEOTIDE SEQUENCE</scope>
    <source>
        <strain evidence="12">MEBiC11861</strain>
    </source>
</reference>
<keyword evidence="3" id="KW-1003">Cell membrane</keyword>
<organism evidence="12 13">
    <name type="scientific">Nisaea acidiphila</name>
    <dbReference type="NCBI Taxonomy" id="1862145"/>
    <lineage>
        <taxon>Bacteria</taxon>
        <taxon>Pseudomonadati</taxon>
        <taxon>Pseudomonadota</taxon>
        <taxon>Alphaproteobacteria</taxon>
        <taxon>Rhodospirillales</taxon>
        <taxon>Thalassobaculaceae</taxon>
        <taxon>Nisaea</taxon>
    </lineage>
</organism>
<evidence type="ECO:0000256" key="1">
    <source>
        <dbReference type="ARBA" id="ARBA00004162"/>
    </source>
</evidence>
<evidence type="ECO:0000256" key="3">
    <source>
        <dbReference type="ARBA" id="ARBA00022475"/>
    </source>
</evidence>
<keyword evidence="7 11" id="KW-1133">Transmembrane helix</keyword>
<dbReference type="PANTHER" id="PTHR30558">
    <property type="entry name" value="EXBD MEMBRANE COMPONENT OF PMF-DRIVEN MACROMOLECULE IMPORT SYSTEM"/>
    <property type="match status" value="1"/>
</dbReference>
<proteinExistence type="inferred from homology"/>
<evidence type="ECO:0000256" key="4">
    <source>
        <dbReference type="ARBA" id="ARBA00022519"/>
    </source>
</evidence>
<gene>
    <name evidence="12" type="primary">tolR</name>
    <name evidence="12" type="ORF">NUH88_15330</name>
</gene>
<dbReference type="RefSeq" id="WP_257767276.1">
    <property type="nucleotide sequence ID" value="NZ_CP102480.1"/>
</dbReference>
<keyword evidence="10" id="KW-0653">Protein transport</keyword>
<protein>
    <submittedName>
        <fullName evidence="12">Protein TolR</fullName>
    </submittedName>
</protein>
<evidence type="ECO:0000313" key="12">
    <source>
        <dbReference type="EMBL" id="UUX48774.1"/>
    </source>
</evidence>
<feature type="transmembrane region" description="Helical" evidence="11">
    <location>
        <begin position="25"/>
        <end position="48"/>
    </location>
</feature>
<dbReference type="AlphaFoldDB" id="A0A9J7ANN5"/>
<evidence type="ECO:0000256" key="7">
    <source>
        <dbReference type="ARBA" id="ARBA00022989"/>
    </source>
</evidence>
<keyword evidence="5" id="KW-0132">Cell division</keyword>
<evidence type="ECO:0000256" key="5">
    <source>
        <dbReference type="ARBA" id="ARBA00022618"/>
    </source>
</evidence>
<dbReference type="InterPro" id="IPR003400">
    <property type="entry name" value="ExbD"/>
</dbReference>
<dbReference type="GO" id="GO:0051301">
    <property type="term" value="P:cell division"/>
    <property type="evidence" value="ECO:0007669"/>
    <property type="project" value="UniProtKB-KW"/>
</dbReference>
<keyword evidence="10" id="KW-0813">Transport</keyword>
<dbReference type="NCBIfam" id="TIGR02801">
    <property type="entry name" value="tolR"/>
    <property type="match status" value="1"/>
</dbReference>
<evidence type="ECO:0000256" key="2">
    <source>
        <dbReference type="ARBA" id="ARBA00005811"/>
    </source>
</evidence>
<comment type="similarity">
    <text evidence="2 10">Belongs to the ExbD/TolR family.</text>
</comment>
<dbReference type="GO" id="GO:0022857">
    <property type="term" value="F:transmembrane transporter activity"/>
    <property type="evidence" value="ECO:0007669"/>
    <property type="project" value="InterPro"/>
</dbReference>